<comment type="caution">
    <text evidence="2">The sequence shown here is derived from an EMBL/GenBank/DDBJ whole genome shotgun (WGS) entry which is preliminary data.</text>
</comment>
<dbReference type="CDD" id="cd21792">
    <property type="entry name" value="Rad21_Rec8_M_NXP1-like"/>
    <property type="match status" value="1"/>
</dbReference>
<dbReference type="AlphaFoldDB" id="A0A210PTM8"/>
<keyword evidence="3" id="KW-1185">Reference proteome</keyword>
<sequence length="746" mass="80923">METESAEPTATVVKVETPQVSVVNESKKGEVTDGQVVEQVNTENKAPGKEVSGPKTSNDHETPGESGKQVNTIIGEDEDGEAIDMADIRVLEDLDTENKSPEKEEVEANKAVKVESEEEEDKSDPAGKKRKSFEFFYPDMVSTLELALRGLPSMANCQQSKASIPQKGPPPKGPLQKGSVQKRPTPIRDFAKEAKKALKKSGNIIEVRATRKSTRTAVNLTKPVNNTRVVATTKIVSPATRIVSPATKIVSPATKIVSTATKVVNPATKVVSPKKLVQPVVLLDRVQGTEPKDIQREISPEPVAKKPRNTPKAAGKKSKVMPQAVAKQVKIITQVEMKPAPVKVTTPKVKVAPTKPCPETYVVAPGGHHQVIKYPLTQSNTVFRPSVPRSREWRKKGPGRSSRSKGCGLIVDKQKEIPTVMMKMRVSDTSDIVTSLDLAPPTKRLMKLKETEGSKETIKLFSIPGRNLTPRLAWPLFYPNLTTKPRGDDSDSDDDDMGDDMAAEEEDPNKQKKCFTIIRSEPLDLSDSEDNIHYTNVLSDEEDDNVGPVYEPTPINIQVKKIKVEQTDSRTVSMDTSEKTTVIIEETATDSNQQKISASMEKKSSGQKQETPSSVSEKITPQTVPALEAAPLVVQGEVTMVEASPQLVANVSYTSGSNSAVVNTEVDTSVVDISLTSVGASEAETEAVSVNQTASVGSNSAEEDGCVIVSVVTEIAEPYVEHEGEITIQSGSTNSSEDRYILYVEK</sequence>
<feature type="compositionally biased region" description="Acidic residues" evidence="1">
    <location>
        <begin position="75"/>
        <end position="84"/>
    </location>
</feature>
<gene>
    <name evidence="2" type="ORF">KP79_PYT20123</name>
</gene>
<dbReference type="OrthoDB" id="8964250at2759"/>
<feature type="region of interest" description="Disordered" evidence="1">
    <location>
        <begin position="479"/>
        <end position="512"/>
    </location>
</feature>
<proteinExistence type="predicted"/>
<name>A0A210PTM8_MIZYE</name>
<protein>
    <submittedName>
        <fullName evidence="2">Double-strand-break repair protein rad21-like</fullName>
    </submittedName>
</protein>
<dbReference type="InterPro" id="IPR049589">
    <property type="entry name" value="NXP1_M-like"/>
</dbReference>
<evidence type="ECO:0000313" key="3">
    <source>
        <dbReference type="Proteomes" id="UP000242188"/>
    </source>
</evidence>
<organism evidence="2 3">
    <name type="scientific">Mizuhopecten yessoensis</name>
    <name type="common">Japanese scallop</name>
    <name type="synonym">Patinopecten yessoensis</name>
    <dbReference type="NCBI Taxonomy" id="6573"/>
    <lineage>
        <taxon>Eukaryota</taxon>
        <taxon>Metazoa</taxon>
        <taxon>Spiralia</taxon>
        <taxon>Lophotrochozoa</taxon>
        <taxon>Mollusca</taxon>
        <taxon>Bivalvia</taxon>
        <taxon>Autobranchia</taxon>
        <taxon>Pteriomorphia</taxon>
        <taxon>Pectinida</taxon>
        <taxon>Pectinoidea</taxon>
        <taxon>Pectinidae</taxon>
        <taxon>Mizuhopecten</taxon>
    </lineage>
</organism>
<dbReference type="Proteomes" id="UP000242188">
    <property type="component" value="Unassembled WGS sequence"/>
</dbReference>
<feature type="compositionally biased region" description="Basic and acidic residues" evidence="1">
    <location>
        <begin position="86"/>
        <end position="115"/>
    </location>
</feature>
<dbReference type="EMBL" id="NEDP02005507">
    <property type="protein sequence ID" value="OWF39815.1"/>
    <property type="molecule type" value="Genomic_DNA"/>
</dbReference>
<feature type="compositionally biased region" description="Acidic residues" evidence="1">
    <location>
        <begin position="490"/>
        <end position="507"/>
    </location>
</feature>
<reference evidence="2 3" key="1">
    <citation type="journal article" date="2017" name="Nat. Ecol. Evol.">
        <title>Scallop genome provides insights into evolution of bilaterian karyotype and development.</title>
        <authorList>
            <person name="Wang S."/>
            <person name="Zhang J."/>
            <person name="Jiao W."/>
            <person name="Li J."/>
            <person name="Xun X."/>
            <person name="Sun Y."/>
            <person name="Guo X."/>
            <person name="Huan P."/>
            <person name="Dong B."/>
            <person name="Zhang L."/>
            <person name="Hu X."/>
            <person name="Sun X."/>
            <person name="Wang J."/>
            <person name="Zhao C."/>
            <person name="Wang Y."/>
            <person name="Wang D."/>
            <person name="Huang X."/>
            <person name="Wang R."/>
            <person name="Lv J."/>
            <person name="Li Y."/>
            <person name="Zhang Z."/>
            <person name="Liu B."/>
            <person name="Lu W."/>
            <person name="Hui Y."/>
            <person name="Liang J."/>
            <person name="Zhou Z."/>
            <person name="Hou R."/>
            <person name="Li X."/>
            <person name="Liu Y."/>
            <person name="Li H."/>
            <person name="Ning X."/>
            <person name="Lin Y."/>
            <person name="Zhao L."/>
            <person name="Xing Q."/>
            <person name="Dou J."/>
            <person name="Li Y."/>
            <person name="Mao J."/>
            <person name="Guo H."/>
            <person name="Dou H."/>
            <person name="Li T."/>
            <person name="Mu C."/>
            <person name="Jiang W."/>
            <person name="Fu Q."/>
            <person name="Fu X."/>
            <person name="Miao Y."/>
            <person name="Liu J."/>
            <person name="Yu Q."/>
            <person name="Li R."/>
            <person name="Liao H."/>
            <person name="Li X."/>
            <person name="Kong Y."/>
            <person name="Jiang Z."/>
            <person name="Chourrout D."/>
            <person name="Li R."/>
            <person name="Bao Z."/>
        </authorList>
    </citation>
    <scope>NUCLEOTIDE SEQUENCE [LARGE SCALE GENOMIC DNA]</scope>
    <source>
        <strain evidence="2 3">PY_sf001</strain>
    </source>
</reference>
<feature type="region of interest" description="Disordered" evidence="1">
    <location>
        <begin position="157"/>
        <end position="184"/>
    </location>
</feature>
<evidence type="ECO:0000256" key="1">
    <source>
        <dbReference type="SAM" id="MobiDB-lite"/>
    </source>
</evidence>
<feature type="region of interest" description="Disordered" evidence="1">
    <location>
        <begin position="299"/>
        <end position="320"/>
    </location>
</feature>
<accession>A0A210PTM8</accession>
<feature type="region of interest" description="Disordered" evidence="1">
    <location>
        <begin position="24"/>
        <end position="133"/>
    </location>
</feature>
<feature type="compositionally biased region" description="Basic residues" evidence="1">
    <location>
        <begin position="305"/>
        <end position="319"/>
    </location>
</feature>
<feature type="compositionally biased region" description="Polar residues" evidence="1">
    <location>
        <begin position="606"/>
        <end position="620"/>
    </location>
</feature>
<evidence type="ECO:0000313" key="2">
    <source>
        <dbReference type="EMBL" id="OWF39815.1"/>
    </source>
</evidence>
<dbReference type="STRING" id="6573.A0A210PTM8"/>
<feature type="region of interest" description="Disordered" evidence="1">
    <location>
        <begin position="586"/>
        <end position="620"/>
    </location>
</feature>